<evidence type="ECO:0000256" key="9">
    <source>
        <dbReference type="RuleBase" id="RU000488"/>
    </source>
</evidence>
<evidence type="ECO:0000256" key="1">
    <source>
        <dbReference type="ARBA" id="ARBA00004141"/>
    </source>
</evidence>
<keyword evidence="3 9" id="KW-0813">Transport</keyword>
<dbReference type="PANTHER" id="PTHR45683">
    <property type="entry name" value="MITOCHONDRIAL NICOTINAMIDE ADENINE DINUCLEOTIDE TRANSPORTER 1-RELATED-RELATED"/>
    <property type="match status" value="1"/>
</dbReference>
<evidence type="ECO:0000256" key="10">
    <source>
        <dbReference type="SAM" id="Phobius"/>
    </source>
</evidence>
<dbReference type="PROSITE" id="PS50920">
    <property type="entry name" value="SOLCAR"/>
    <property type="match status" value="3"/>
</dbReference>
<evidence type="ECO:0000313" key="11">
    <source>
        <dbReference type="EMBL" id="NDV34634.1"/>
    </source>
</evidence>
<dbReference type="GO" id="GO:0055085">
    <property type="term" value="P:transmembrane transport"/>
    <property type="evidence" value="ECO:0007669"/>
    <property type="project" value="InterPro"/>
</dbReference>
<reference evidence="11" key="1">
    <citation type="journal article" date="2020" name="J. Eukaryot. Microbiol.">
        <title>De novo Sequencing, Assembly and Annotation of the Transcriptome for the Free-Living Testate Amoeba Arcella intermedia.</title>
        <authorList>
            <person name="Ribeiro G.M."/>
            <person name="Porfirio-Sousa A.L."/>
            <person name="Maurer-Alcala X.X."/>
            <person name="Katz L.A."/>
            <person name="Lahr D.J.G."/>
        </authorList>
    </citation>
    <scope>NUCLEOTIDE SEQUENCE</scope>
</reference>
<evidence type="ECO:0000256" key="4">
    <source>
        <dbReference type="ARBA" id="ARBA00022692"/>
    </source>
</evidence>
<dbReference type="AlphaFoldDB" id="A0A6B2LCC2"/>
<dbReference type="SUPFAM" id="SSF103506">
    <property type="entry name" value="Mitochondrial carrier"/>
    <property type="match status" value="1"/>
</dbReference>
<comment type="subcellular location">
    <subcellularLocation>
        <location evidence="1">Membrane</location>
        <topology evidence="1">Multi-pass membrane protein</topology>
    </subcellularLocation>
</comment>
<feature type="repeat" description="Solcar" evidence="8">
    <location>
        <begin position="182"/>
        <end position="272"/>
    </location>
</feature>
<evidence type="ECO:0000256" key="5">
    <source>
        <dbReference type="ARBA" id="ARBA00022737"/>
    </source>
</evidence>
<dbReference type="Gene3D" id="1.50.40.10">
    <property type="entry name" value="Mitochondrial carrier domain"/>
    <property type="match status" value="2"/>
</dbReference>
<proteinExistence type="inferred from homology"/>
<feature type="repeat" description="Solcar" evidence="8">
    <location>
        <begin position="88"/>
        <end position="172"/>
    </location>
</feature>
<evidence type="ECO:0000256" key="3">
    <source>
        <dbReference type="ARBA" id="ARBA00022448"/>
    </source>
</evidence>
<organism evidence="11">
    <name type="scientific">Arcella intermedia</name>
    <dbReference type="NCBI Taxonomy" id="1963864"/>
    <lineage>
        <taxon>Eukaryota</taxon>
        <taxon>Amoebozoa</taxon>
        <taxon>Tubulinea</taxon>
        <taxon>Elardia</taxon>
        <taxon>Arcellinida</taxon>
        <taxon>Sphaerothecina</taxon>
        <taxon>Arcellidae</taxon>
        <taxon>Arcella</taxon>
    </lineage>
</organism>
<name>A0A6B2LCC2_9EUKA</name>
<dbReference type="InterPro" id="IPR018108">
    <property type="entry name" value="MCP_transmembrane"/>
</dbReference>
<feature type="transmembrane region" description="Helical" evidence="10">
    <location>
        <begin position="90"/>
        <end position="111"/>
    </location>
</feature>
<dbReference type="GO" id="GO:0016020">
    <property type="term" value="C:membrane"/>
    <property type="evidence" value="ECO:0007669"/>
    <property type="project" value="UniProtKB-SubCell"/>
</dbReference>
<sequence>MVNTLISYPLDLIKSRFQVQDGSLTHLPKYKGTLHALRVIYRTEGFRSLYTGATVGMMGAAVAWSSYMYVYNYMKDEMERGGYRLTKDKIALASFLGGVGTMLITNPFWVIKTRLQVRVKGNSGAYNGVYDVVTRMYREEGLKSFYKGLFLSLVSAYHGSVQFVAYESFSTILLSVTGHNDLKGWIPFIAGGTSKILAQVTTHPLGVVRARLQNESAVKMEDRVHKNTWDVAVRMMKNEGFFGFYKGFAPSMWRLALNSALFFGLFEHIKLGLGYFSAFKK</sequence>
<dbReference type="Pfam" id="PF00153">
    <property type="entry name" value="Mito_carr"/>
    <property type="match status" value="3"/>
</dbReference>
<dbReference type="EMBL" id="GIBP01005665">
    <property type="protein sequence ID" value="NDV34634.1"/>
    <property type="molecule type" value="Transcribed_RNA"/>
</dbReference>
<evidence type="ECO:0000256" key="2">
    <source>
        <dbReference type="ARBA" id="ARBA00006375"/>
    </source>
</evidence>
<accession>A0A6B2LCC2</accession>
<protein>
    <submittedName>
        <fullName evidence="11">Uncharacterized protein</fullName>
    </submittedName>
</protein>
<evidence type="ECO:0000256" key="7">
    <source>
        <dbReference type="ARBA" id="ARBA00023136"/>
    </source>
</evidence>
<dbReference type="InterPro" id="IPR044712">
    <property type="entry name" value="SLC25A32-like"/>
</dbReference>
<keyword evidence="7 8" id="KW-0472">Membrane</keyword>
<feature type="repeat" description="Solcar" evidence="8">
    <location>
        <begin position="1"/>
        <end position="77"/>
    </location>
</feature>
<keyword evidence="5" id="KW-0677">Repeat</keyword>
<comment type="similarity">
    <text evidence="2 9">Belongs to the mitochondrial carrier (TC 2.A.29) family.</text>
</comment>
<dbReference type="GO" id="GO:0006862">
    <property type="term" value="P:nucleotide transport"/>
    <property type="evidence" value="ECO:0007669"/>
    <property type="project" value="InterPro"/>
</dbReference>
<keyword evidence="4 8" id="KW-0812">Transmembrane</keyword>
<keyword evidence="6 10" id="KW-1133">Transmembrane helix</keyword>
<evidence type="ECO:0000256" key="8">
    <source>
        <dbReference type="PROSITE-ProRule" id="PRU00282"/>
    </source>
</evidence>
<dbReference type="InterPro" id="IPR023395">
    <property type="entry name" value="MCP_dom_sf"/>
</dbReference>
<evidence type="ECO:0000256" key="6">
    <source>
        <dbReference type="ARBA" id="ARBA00022989"/>
    </source>
</evidence>
<feature type="transmembrane region" description="Helical" evidence="10">
    <location>
        <begin position="48"/>
        <end position="70"/>
    </location>
</feature>